<proteinExistence type="predicted"/>
<reference evidence="1" key="1">
    <citation type="submission" date="2018-05" db="EMBL/GenBank/DDBJ databases">
        <authorList>
            <person name="Lanie J.A."/>
            <person name="Ng W.-L."/>
            <person name="Kazmierczak K.M."/>
            <person name="Andrzejewski T.M."/>
            <person name="Davidsen T.M."/>
            <person name="Wayne K.J."/>
            <person name="Tettelin H."/>
            <person name="Glass J.I."/>
            <person name="Rusch D."/>
            <person name="Podicherti R."/>
            <person name="Tsui H.-C.T."/>
            <person name="Winkler M.E."/>
        </authorList>
    </citation>
    <scope>NUCLEOTIDE SEQUENCE</scope>
</reference>
<dbReference type="AlphaFoldDB" id="A0A383BM49"/>
<gene>
    <name evidence="1" type="ORF">METZ01_LOCUS473764</name>
</gene>
<sequence length="183" mass="21324">MTSMKYIYSFICLFLLSGVANADKWLCGTSSWWPAGPGWICGTERAENPERRYRQYFFVLDETRKDKDGLSRVVFREVGGKVAFNGDVCSDTTETELGCYNDSHYFSFYRKTHDFHYWRNPNTKNSFQVSGICTPFENQVANSYFDFRMAMIIGMHTPSVSEALQDNFPSWYDRHLASKRKDL</sequence>
<organism evidence="1">
    <name type="scientific">marine metagenome</name>
    <dbReference type="NCBI Taxonomy" id="408172"/>
    <lineage>
        <taxon>unclassified sequences</taxon>
        <taxon>metagenomes</taxon>
        <taxon>ecological metagenomes</taxon>
    </lineage>
</organism>
<evidence type="ECO:0000313" key="1">
    <source>
        <dbReference type="EMBL" id="SVE20910.1"/>
    </source>
</evidence>
<protein>
    <submittedName>
        <fullName evidence="1">Uncharacterized protein</fullName>
    </submittedName>
</protein>
<name>A0A383BM49_9ZZZZ</name>
<accession>A0A383BM49</accession>
<dbReference type="EMBL" id="UINC01201531">
    <property type="protein sequence ID" value="SVE20910.1"/>
    <property type="molecule type" value="Genomic_DNA"/>
</dbReference>